<comment type="caution">
    <text evidence="7">The sequence shown here is derived from an EMBL/GenBank/DDBJ whole genome shotgun (WGS) entry which is preliminary data.</text>
</comment>
<keyword evidence="6 7" id="KW-0012">Acyltransferase</keyword>
<dbReference type="RefSeq" id="WP_346092023.1">
    <property type="nucleotide sequence ID" value="NZ_BAABKS010000050.1"/>
</dbReference>
<proteinExistence type="predicted"/>
<protein>
    <submittedName>
        <fullName evidence="7">Phosphatidylinositol mannoside acyltransferase</fullName>
    </submittedName>
</protein>
<dbReference type="Proteomes" id="UP001597182">
    <property type="component" value="Unassembled WGS sequence"/>
</dbReference>
<comment type="subcellular location">
    <subcellularLocation>
        <location evidence="1">Cell inner membrane</location>
    </subcellularLocation>
</comment>
<keyword evidence="3" id="KW-0997">Cell inner membrane</keyword>
<dbReference type="InterPro" id="IPR004960">
    <property type="entry name" value="LipA_acyltrans"/>
</dbReference>
<keyword evidence="8" id="KW-1185">Reference proteome</keyword>
<reference evidence="8" key="1">
    <citation type="journal article" date="2019" name="Int. J. Syst. Evol. Microbiol.">
        <title>The Global Catalogue of Microorganisms (GCM) 10K type strain sequencing project: providing services to taxonomists for standard genome sequencing and annotation.</title>
        <authorList>
            <consortium name="The Broad Institute Genomics Platform"/>
            <consortium name="The Broad Institute Genome Sequencing Center for Infectious Disease"/>
            <person name="Wu L."/>
            <person name="Ma J."/>
        </authorList>
    </citation>
    <scope>NUCLEOTIDE SEQUENCE [LARGE SCALE GENOMIC DNA]</scope>
    <source>
        <strain evidence="8">CCUG 49018</strain>
    </source>
</reference>
<dbReference type="CDD" id="cd07984">
    <property type="entry name" value="LPLAT_LABLAT-like"/>
    <property type="match status" value="1"/>
</dbReference>
<keyword evidence="5" id="KW-0472">Membrane</keyword>
<evidence type="ECO:0000256" key="4">
    <source>
        <dbReference type="ARBA" id="ARBA00022679"/>
    </source>
</evidence>
<evidence type="ECO:0000256" key="2">
    <source>
        <dbReference type="ARBA" id="ARBA00022475"/>
    </source>
</evidence>
<evidence type="ECO:0000256" key="6">
    <source>
        <dbReference type="ARBA" id="ARBA00023315"/>
    </source>
</evidence>
<evidence type="ECO:0000313" key="7">
    <source>
        <dbReference type="EMBL" id="MFD1237686.1"/>
    </source>
</evidence>
<dbReference type="EMBL" id="JBHTMB010000305">
    <property type="protein sequence ID" value="MFD1237686.1"/>
    <property type="molecule type" value="Genomic_DNA"/>
</dbReference>
<dbReference type="NCBIfam" id="NF005919">
    <property type="entry name" value="PRK07920.1"/>
    <property type="match status" value="1"/>
</dbReference>
<evidence type="ECO:0000256" key="1">
    <source>
        <dbReference type="ARBA" id="ARBA00004533"/>
    </source>
</evidence>
<gene>
    <name evidence="7" type="ORF">ACFQ34_30750</name>
</gene>
<accession>A0ABW3VTQ8</accession>
<dbReference type="Pfam" id="PF03279">
    <property type="entry name" value="Lip_A_acyltrans"/>
    <property type="match status" value="1"/>
</dbReference>
<evidence type="ECO:0000256" key="3">
    <source>
        <dbReference type="ARBA" id="ARBA00022519"/>
    </source>
</evidence>
<evidence type="ECO:0000313" key="8">
    <source>
        <dbReference type="Proteomes" id="UP001597182"/>
    </source>
</evidence>
<dbReference type="PANTHER" id="PTHR30606:SF10">
    <property type="entry name" value="PHOSPHATIDYLINOSITOL MANNOSIDE ACYLTRANSFERASE"/>
    <property type="match status" value="1"/>
</dbReference>
<sequence length="306" mass="32393">MTAAGLAERLVDPAFAAGWRLVRMLPSGVAAAVFEQAGELAARRAGTGVQTLRANLSRVVPDAGPAELDVLVRAGMRSYARYWCEAFRLPAISPGHIVEATVQTGIDPALAALAEGRGVVFALPHSGNWDAAGVWIVETMRRHGLRAGFSTVVERLRPEPLYRRFVAYRESLGFEVFSADDGAAVYRGLVSRLRAGGLVCLVADRDLGASGVDVTLFGQPARMPPGPARLAAMTGALLMPVHSGFEGAGWRLTIGAPIPVPGKAAVAAATQALADVFTETIRRAPQDWHMLQPYFTADLRTTAAAA</sequence>
<keyword evidence="2" id="KW-1003">Cell membrane</keyword>
<organism evidence="7 8">
    <name type="scientific">Pseudonocardia benzenivorans</name>
    <dbReference type="NCBI Taxonomy" id="228005"/>
    <lineage>
        <taxon>Bacteria</taxon>
        <taxon>Bacillati</taxon>
        <taxon>Actinomycetota</taxon>
        <taxon>Actinomycetes</taxon>
        <taxon>Pseudonocardiales</taxon>
        <taxon>Pseudonocardiaceae</taxon>
        <taxon>Pseudonocardia</taxon>
    </lineage>
</organism>
<evidence type="ECO:0000256" key="5">
    <source>
        <dbReference type="ARBA" id="ARBA00023136"/>
    </source>
</evidence>
<dbReference type="PANTHER" id="PTHR30606">
    <property type="entry name" value="LIPID A BIOSYNTHESIS LAUROYL ACYLTRANSFERASE"/>
    <property type="match status" value="1"/>
</dbReference>
<dbReference type="GO" id="GO:0016746">
    <property type="term" value="F:acyltransferase activity"/>
    <property type="evidence" value="ECO:0007669"/>
    <property type="project" value="UniProtKB-KW"/>
</dbReference>
<keyword evidence="4" id="KW-0808">Transferase</keyword>
<name>A0ABW3VTQ8_9PSEU</name>